<keyword evidence="3" id="KW-1185">Reference proteome</keyword>
<comment type="caution">
    <text evidence="2">The sequence shown here is derived from an EMBL/GenBank/DDBJ whole genome shotgun (WGS) entry which is preliminary data.</text>
</comment>
<accession>A0A7K3M1V4</accession>
<dbReference type="InterPro" id="IPR029058">
    <property type="entry name" value="AB_hydrolase_fold"/>
</dbReference>
<evidence type="ECO:0000259" key="1">
    <source>
        <dbReference type="Pfam" id="PF00561"/>
    </source>
</evidence>
<proteinExistence type="predicted"/>
<sequence length="267" mass="28607">MSGIEWRKRTVTSNGVSLAVRESSGEGPAVIFLTGLGTPQSVWSRVAERISGEHRVITFDYRGHGRSGVAGEYSFDLLLDDVSAVLDATDARNPLLCGWSLGADLAVWHAAGHSDVHHVIALDGGIPAEPVAAEADWMDSWRARLLGGLARMFGAGVRMSTGELLALTDELHERRRSILDAYARVSCPVEVVLAETPNDAVAAGRTEGGTGQVSDETWRAGAHRLAAAYPNVPIRWLESDHAMPIRVPHRIADLIAGAFHPQQPGGD</sequence>
<dbReference type="Gene3D" id="3.40.50.1820">
    <property type="entry name" value="alpha/beta hydrolase"/>
    <property type="match status" value="1"/>
</dbReference>
<evidence type="ECO:0000313" key="3">
    <source>
        <dbReference type="Proteomes" id="UP000460435"/>
    </source>
</evidence>
<name>A0A7K3M1V4_9ACTN</name>
<dbReference type="AlphaFoldDB" id="A0A7K3M1V4"/>
<gene>
    <name evidence="2" type="ORF">F7O44_09345</name>
</gene>
<dbReference type="SUPFAM" id="SSF53474">
    <property type="entry name" value="alpha/beta-Hydrolases"/>
    <property type="match status" value="1"/>
</dbReference>
<dbReference type="Pfam" id="PF00561">
    <property type="entry name" value="Abhydrolase_1"/>
    <property type="match status" value="1"/>
</dbReference>
<dbReference type="PANTHER" id="PTHR43433:SF5">
    <property type="entry name" value="AB HYDROLASE-1 DOMAIN-CONTAINING PROTEIN"/>
    <property type="match status" value="1"/>
</dbReference>
<reference evidence="2 3" key="1">
    <citation type="submission" date="2019-11" db="EMBL/GenBank/DDBJ databases">
        <authorList>
            <person name="Li X.-J."/>
            <person name="Feng X.-M."/>
        </authorList>
    </citation>
    <scope>NUCLEOTIDE SEQUENCE [LARGE SCALE GENOMIC DNA]</scope>
    <source>
        <strain evidence="2 3">XMNu-373</strain>
    </source>
</reference>
<dbReference type="PANTHER" id="PTHR43433">
    <property type="entry name" value="HYDROLASE, ALPHA/BETA FOLD FAMILY PROTEIN"/>
    <property type="match status" value="1"/>
</dbReference>
<organism evidence="2 3">
    <name type="scientific">Phytoactinopolyspora mesophila</name>
    <dbReference type="NCBI Taxonomy" id="2650750"/>
    <lineage>
        <taxon>Bacteria</taxon>
        <taxon>Bacillati</taxon>
        <taxon>Actinomycetota</taxon>
        <taxon>Actinomycetes</taxon>
        <taxon>Jiangellales</taxon>
        <taxon>Jiangellaceae</taxon>
        <taxon>Phytoactinopolyspora</taxon>
    </lineage>
</organism>
<protein>
    <submittedName>
        <fullName evidence="2">Alpha/beta fold hydrolase</fullName>
    </submittedName>
</protein>
<dbReference type="RefSeq" id="WP_162449929.1">
    <property type="nucleotide sequence ID" value="NZ_WLZY01000002.1"/>
</dbReference>
<keyword evidence="2" id="KW-0378">Hydrolase</keyword>
<feature type="domain" description="AB hydrolase-1" evidence="1">
    <location>
        <begin position="28"/>
        <end position="257"/>
    </location>
</feature>
<dbReference type="InterPro" id="IPR050471">
    <property type="entry name" value="AB_hydrolase"/>
</dbReference>
<dbReference type="EMBL" id="WLZY01000002">
    <property type="protein sequence ID" value="NDL57273.1"/>
    <property type="molecule type" value="Genomic_DNA"/>
</dbReference>
<dbReference type="Proteomes" id="UP000460435">
    <property type="component" value="Unassembled WGS sequence"/>
</dbReference>
<evidence type="ECO:0000313" key="2">
    <source>
        <dbReference type="EMBL" id="NDL57273.1"/>
    </source>
</evidence>
<dbReference type="GO" id="GO:0016787">
    <property type="term" value="F:hydrolase activity"/>
    <property type="evidence" value="ECO:0007669"/>
    <property type="project" value="UniProtKB-KW"/>
</dbReference>
<dbReference type="InterPro" id="IPR000073">
    <property type="entry name" value="AB_hydrolase_1"/>
</dbReference>